<organism evidence="15 16">
    <name type="scientific">Amygdalobacter indicium</name>
    <dbReference type="NCBI Taxonomy" id="3029272"/>
    <lineage>
        <taxon>Bacteria</taxon>
        <taxon>Bacillati</taxon>
        <taxon>Bacillota</taxon>
        <taxon>Clostridia</taxon>
        <taxon>Eubacteriales</taxon>
        <taxon>Oscillospiraceae</taxon>
        <taxon>Amygdalobacter</taxon>
    </lineage>
</organism>
<reference evidence="15 16" key="1">
    <citation type="submission" date="2023-02" db="EMBL/GenBank/DDBJ databases">
        <title>Novel Oscillospiraceae bacterial genomes.</title>
        <authorList>
            <person name="Srinivasan S."/>
            <person name="Austin M.N."/>
            <person name="Fiedler T.L."/>
            <person name="Strenk S.M."/>
            <person name="Agnew K.J."/>
            <person name="Nagana Gowda G.A."/>
            <person name="Raftery D."/>
            <person name="Beamer M.A."/>
            <person name="Achilles S.L."/>
            <person name="Wiesenfeld H.C."/>
            <person name="Fredricks D.N."/>
            <person name="Hillier S.L."/>
        </authorList>
    </citation>
    <scope>NUCLEOTIDE SEQUENCE [LARGE SCALE GENOMIC DNA]</scope>
    <source>
        <strain evidence="15 16">CHIC02 1186E3-8</strain>
    </source>
</reference>
<dbReference type="Gene3D" id="3.40.50.300">
    <property type="entry name" value="P-loop containing nucleotide triphosphate hydrolases"/>
    <property type="match status" value="2"/>
</dbReference>
<dbReference type="PANTHER" id="PTHR11472">
    <property type="entry name" value="DNA REPAIR DEAD HELICASE RAD3/XP-D SUBFAMILY MEMBER"/>
    <property type="match status" value="1"/>
</dbReference>
<keyword evidence="16" id="KW-1185">Reference proteome</keyword>
<dbReference type="InterPro" id="IPR006555">
    <property type="entry name" value="ATP-dep_Helicase_C"/>
</dbReference>
<keyword evidence="7" id="KW-0067">ATP-binding</keyword>
<dbReference type="Gene3D" id="1.10.30.20">
    <property type="entry name" value="Bacterial XPD DNA helicase, FeS cluster domain"/>
    <property type="match status" value="1"/>
</dbReference>
<evidence type="ECO:0000256" key="3">
    <source>
        <dbReference type="ARBA" id="ARBA00022741"/>
    </source>
</evidence>
<comment type="similarity">
    <text evidence="13">Belongs to the helicase family. DinG subfamily.</text>
</comment>
<dbReference type="SUPFAM" id="SSF52540">
    <property type="entry name" value="P-loop containing nucleoside triphosphate hydrolases"/>
    <property type="match status" value="1"/>
</dbReference>
<keyword evidence="1" id="KW-0004">4Fe-4S</keyword>
<name>A0ABY8C7T1_9FIRM</name>
<gene>
    <name evidence="15" type="ORF">PYS61_00045</name>
</gene>
<dbReference type="EMBL" id="CP118868">
    <property type="protein sequence ID" value="WEG35589.1"/>
    <property type="molecule type" value="Genomic_DNA"/>
</dbReference>
<dbReference type="RefSeq" id="WP_315571696.1">
    <property type="nucleotide sequence ID" value="NZ_CP118868.1"/>
</dbReference>
<keyword evidence="9" id="KW-0411">Iron-sulfur</keyword>
<evidence type="ECO:0000256" key="2">
    <source>
        <dbReference type="ARBA" id="ARBA00022723"/>
    </source>
</evidence>
<sequence length="704" mass="80576">MADNINGDNFKECYRRHIADRDAGLKHLKFPFASLRPGQAEVMQEVSKCLVNGTTYLLNAPTGFGKTQVCLLPALSCLGKHLIKRIYYFTNQEAQRVLPVKLLQQLNTCNELHLWSLTMYSVQKSCSHHDFCYFSVNKKLLQEIAQNYLRTCKEHIDFEQVQTLAANYNVCPYLLQNKLAEYMDLVILDYNYLLDPLQTLACFKSDKEKYALLLDEAHNLRRRGENIFHCQINLNTFVAYRRRLQKLQAASSAANAKNLSELIGRLDLLLDFCRKIAQLLQQKDIDRNKLSACLEISPANSLLSQDSSREKQVINFYSRQPLPQFNQLFLNFWQLWQEFWQSEKSVFAENWGELRKFQDEIAKFKRLQFLITNYCPGFINIFSYLTNAKGHTLLFTIHCLDAMPLIKAALPANSAKIFFSATLLPPDYYKKMLCSAAERCIYHAAPSPFDPAKRRVALLAYADLSYSNRQSNYELVAKSLLAYLKIVGGHLLVFAPSYRYAEILAQRIKLILPQNMRLIVQTANTAAVKEQFLRTLQDRTDPSPLLALAVMQGSFSEGLDLPHKSITAIAIISVNYPAKSDLLSLAQEYYQSAYNTAGQNINDEYDNQILAADYYENTPENTTKLPNLSPAYLFTQLYPGFSKILQACGRLIRSEEDEGDLLLLDARFTQPQFQDLLKEAFGSYAVLDSLAEYVAWLRNLPKSN</sequence>
<keyword evidence="2" id="KW-0479">Metal-binding</keyword>
<keyword evidence="11" id="KW-0234">DNA repair</keyword>
<dbReference type="InterPro" id="IPR045028">
    <property type="entry name" value="DinG/Rad3-like"/>
</dbReference>
<dbReference type="InterPro" id="IPR014013">
    <property type="entry name" value="Helic_SF1/SF2_ATP-bd_DinG/Rad3"/>
</dbReference>
<feature type="domain" description="Helicase ATP-binding" evidence="14">
    <location>
        <begin position="25"/>
        <end position="284"/>
    </location>
</feature>
<dbReference type="InterPro" id="IPR010614">
    <property type="entry name" value="RAD3-like_helicase_DEAD"/>
</dbReference>
<evidence type="ECO:0000256" key="10">
    <source>
        <dbReference type="ARBA" id="ARBA00023125"/>
    </source>
</evidence>
<dbReference type="GO" id="GO:0004386">
    <property type="term" value="F:helicase activity"/>
    <property type="evidence" value="ECO:0007669"/>
    <property type="project" value="UniProtKB-KW"/>
</dbReference>
<evidence type="ECO:0000256" key="6">
    <source>
        <dbReference type="ARBA" id="ARBA00022806"/>
    </source>
</evidence>
<dbReference type="InterPro" id="IPR006554">
    <property type="entry name" value="Helicase-like_DEXD_c2"/>
</dbReference>
<dbReference type="PROSITE" id="PS51193">
    <property type="entry name" value="HELICASE_ATP_BIND_2"/>
    <property type="match status" value="1"/>
</dbReference>
<keyword evidence="10" id="KW-0238">DNA-binding</keyword>
<keyword evidence="3" id="KW-0547">Nucleotide-binding</keyword>
<evidence type="ECO:0000259" key="14">
    <source>
        <dbReference type="PROSITE" id="PS51193"/>
    </source>
</evidence>
<dbReference type="Gene3D" id="1.10.275.40">
    <property type="match status" value="1"/>
</dbReference>
<evidence type="ECO:0000313" key="16">
    <source>
        <dbReference type="Proteomes" id="UP001220478"/>
    </source>
</evidence>
<dbReference type="InterPro" id="IPR042493">
    <property type="entry name" value="XPD_DNA_FeS"/>
</dbReference>
<evidence type="ECO:0000256" key="5">
    <source>
        <dbReference type="ARBA" id="ARBA00022801"/>
    </source>
</evidence>
<evidence type="ECO:0000256" key="8">
    <source>
        <dbReference type="ARBA" id="ARBA00023004"/>
    </source>
</evidence>
<evidence type="ECO:0000256" key="4">
    <source>
        <dbReference type="ARBA" id="ARBA00022763"/>
    </source>
</evidence>
<evidence type="ECO:0000256" key="12">
    <source>
        <dbReference type="ARBA" id="ARBA00023235"/>
    </source>
</evidence>
<evidence type="ECO:0000256" key="7">
    <source>
        <dbReference type="ARBA" id="ARBA00022840"/>
    </source>
</evidence>
<dbReference type="SMART" id="SM00488">
    <property type="entry name" value="DEXDc2"/>
    <property type="match status" value="1"/>
</dbReference>
<dbReference type="SMART" id="SM00491">
    <property type="entry name" value="HELICc2"/>
    <property type="match status" value="1"/>
</dbReference>
<keyword evidence="8" id="KW-0408">Iron</keyword>
<dbReference type="InterPro" id="IPR027417">
    <property type="entry name" value="P-loop_NTPase"/>
</dbReference>
<evidence type="ECO:0000256" key="13">
    <source>
        <dbReference type="ARBA" id="ARBA00038058"/>
    </source>
</evidence>
<dbReference type="Pfam" id="PF06733">
    <property type="entry name" value="DEAD_2"/>
    <property type="match status" value="1"/>
</dbReference>
<evidence type="ECO:0000256" key="11">
    <source>
        <dbReference type="ARBA" id="ARBA00023204"/>
    </source>
</evidence>
<keyword evidence="5" id="KW-0378">Hydrolase</keyword>
<protein>
    <submittedName>
        <fullName evidence="15">ATP-dependent DNA helicase</fullName>
    </submittedName>
</protein>
<keyword evidence="12" id="KW-0413">Isomerase</keyword>
<dbReference type="PANTHER" id="PTHR11472:SF34">
    <property type="entry name" value="REGULATOR OF TELOMERE ELONGATION HELICASE 1"/>
    <property type="match status" value="1"/>
</dbReference>
<dbReference type="Proteomes" id="UP001220478">
    <property type="component" value="Chromosome"/>
</dbReference>
<dbReference type="Pfam" id="PF13307">
    <property type="entry name" value="Helicase_C_2"/>
    <property type="match status" value="1"/>
</dbReference>
<keyword evidence="4" id="KW-0227">DNA damage</keyword>
<accession>A0ABY8C7T1</accession>
<proteinExistence type="inferred from homology"/>
<keyword evidence="6 15" id="KW-0347">Helicase</keyword>
<evidence type="ECO:0000313" key="15">
    <source>
        <dbReference type="EMBL" id="WEG35589.1"/>
    </source>
</evidence>
<evidence type="ECO:0000256" key="9">
    <source>
        <dbReference type="ARBA" id="ARBA00023014"/>
    </source>
</evidence>
<evidence type="ECO:0000256" key="1">
    <source>
        <dbReference type="ARBA" id="ARBA00022485"/>
    </source>
</evidence>